<reference evidence="2" key="1">
    <citation type="submission" date="2021-02" db="EMBL/GenBank/DDBJ databases">
        <authorList>
            <person name="Nowell W R."/>
        </authorList>
    </citation>
    <scope>NUCLEOTIDE SEQUENCE</scope>
</reference>
<proteinExistence type="predicted"/>
<keyword evidence="3" id="KW-1185">Reference proteome</keyword>
<evidence type="ECO:0000256" key="1">
    <source>
        <dbReference type="SAM" id="Phobius"/>
    </source>
</evidence>
<sequence length="252" mass="28520">MPLIVSLDIDTASKNILRSYMGSLSYIPFDSFSQYLKATLPKVCFSETLNIKILRFSTYAHLTTLRTMIRIRFGTTGESYHLGLATVAMALSTFCIFFDSHRIHSHDLILQSRGLNMTTSIFATRCGFSYHDYHCSVLSKNPNISQFCLNDTQIMIIRFGPISVYVLDLCVVYGLFSLSEDFIRFFSFFFGILSIFAFGFFSVLYYDSACVQSFIILPLCLATAALFSLSLRVALPANRSIGNRRSRTTNEN</sequence>
<feature type="transmembrane region" description="Helical" evidence="1">
    <location>
        <begin position="155"/>
        <end position="178"/>
    </location>
</feature>
<feature type="transmembrane region" description="Helical" evidence="1">
    <location>
        <begin position="212"/>
        <end position="235"/>
    </location>
</feature>
<comment type="caution">
    <text evidence="2">The sequence shown here is derived from an EMBL/GenBank/DDBJ whole genome shotgun (WGS) entry which is preliminary data.</text>
</comment>
<keyword evidence="1" id="KW-0812">Transmembrane</keyword>
<organism evidence="2 3">
    <name type="scientific">Adineta ricciae</name>
    <name type="common">Rotifer</name>
    <dbReference type="NCBI Taxonomy" id="249248"/>
    <lineage>
        <taxon>Eukaryota</taxon>
        <taxon>Metazoa</taxon>
        <taxon>Spiralia</taxon>
        <taxon>Gnathifera</taxon>
        <taxon>Rotifera</taxon>
        <taxon>Eurotatoria</taxon>
        <taxon>Bdelloidea</taxon>
        <taxon>Adinetida</taxon>
        <taxon>Adinetidae</taxon>
        <taxon>Adineta</taxon>
    </lineage>
</organism>
<accession>A0A815TX92</accession>
<evidence type="ECO:0000313" key="2">
    <source>
        <dbReference type="EMBL" id="CAF1506462.1"/>
    </source>
</evidence>
<keyword evidence="1" id="KW-1133">Transmembrane helix</keyword>
<dbReference type="EMBL" id="CAJNOR010004492">
    <property type="protein sequence ID" value="CAF1506462.1"/>
    <property type="molecule type" value="Genomic_DNA"/>
</dbReference>
<keyword evidence="1" id="KW-0472">Membrane</keyword>
<feature type="transmembrane region" description="Helical" evidence="1">
    <location>
        <begin position="185"/>
        <end position="206"/>
    </location>
</feature>
<name>A0A815TX92_ADIRI</name>
<evidence type="ECO:0000313" key="3">
    <source>
        <dbReference type="Proteomes" id="UP000663828"/>
    </source>
</evidence>
<dbReference type="Proteomes" id="UP000663828">
    <property type="component" value="Unassembled WGS sequence"/>
</dbReference>
<dbReference type="AlphaFoldDB" id="A0A815TX92"/>
<protein>
    <submittedName>
        <fullName evidence="2">Uncharacterized protein</fullName>
    </submittedName>
</protein>
<gene>
    <name evidence="2" type="ORF">XAT740_LOCUS39965</name>
</gene>